<organism evidence="6 7">
    <name type="scientific">Methyloradius palustris</name>
    <dbReference type="NCBI Taxonomy" id="2778876"/>
    <lineage>
        <taxon>Bacteria</taxon>
        <taxon>Pseudomonadati</taxon>
        <taxon>Pseudomonadota</taxon>
        <taxon>Betaproteobacteria</taxon>
        <taxon>Nitrosomonadales</taxon>
        <taxon>Methylophilaceae</taxon>
        <taxon>Methyloradius</taxon>
    </lineage>
</organism>
<dbReference type="KEGG" id="mpau:ZMTM_06710"/>
<feature type="domain" description="Phospholipid/glycerol acyltransferase" evidence="5">
    <location>
        <begin position="71"/>
        <end position="185"/>
    </location>
</feature>
<reference evidence="6" key="1">
    <citation type="journal article" date="2021" name="Arch. Microbiol.">
        <title>Methyloradius palustris gen. nov., sp. nov., a methanol-oxidizing bacterium isolated from snow.</title>
        <authorList>
            <person name="Miyadera T."/>
            <person name="Kojima H."/>
            <person name="Fukui M."/>
        </authorList>
    </citation>
    <scope>NUCLEOTIDE SEQUENCE</scope>
    <source>
        <strain evidence="6">Zm11</strain>
    </source>
</reference>
<gene>
    <name evidence="6" type="ORF">ZMTM_06710</name>
</gene>
<proteinExistence type="predicted"/>
<dbReference type="EMBL" id="AP024110">
    <property type="protein sequence ID" value="BCM24412.1"/>
    <property type="molecule type" value="Genomic_DNA"/>
</dbReference>
<keyword evidence="2" id="KW-0808">Transferase</keyword>
<keyword evidence="3 6" id="KW-0012">Acyltransferase</keyword>
<dbReference type="GO" id="GO:0006654">
    <property type="term" value="P:phosphatidic acid biosynthetic process"/>
    <property type="evidence" value="ECO:0007669"/>
    <property type="project" value="TreeGrafter"/>
</dbReference>
<dbReference type="SMART" id="SM00563">
    <property type="entry name" value="PlsC"/>
    <property type="match status" value="1"/>
</dbReference>
<dbReference type="AlphaFoldDB" id="A0A8D5G766"/>
<sequence>MLWLRSFLFTLGMWIVTPIFACIAILTFPLPPITRYRIISGWALSMLWWLRVTCGIRYRVIGRENIPTEPSIILCKHQSAWETLALQQIFPPQVWVLKRELLWLPFFGWGLAMTSPIAIQRSAGREALKQMVSQGKDRLKKGFFVVIFPEGTRVSPGEKGKYHIGGAWLATHTQTQVTPVAHNAGEFWGKNAFVKKPGLITLSIGKPIATTGLKPDALNQQVESWIEQEMLRLPQL</sequence>
<dbReference type="PANTHER" id="PTHR10434:SF40">
    <property type="entry name" value="1-ACYL-SN-GLYCEROL-3-PHOSPHATE ACYLTRANSFERASE"/>
    <property type="match status" value="1"/>
</dbReference>
<evidence type="ECO:0000256" key="2">
    <source>
        <dbReference type="ARBA" id="ARBA00022679"/>
    </source>
</evidence>
<dbReference type="PANTHER" id="PTHR10434">
    <property type="entry name" value="1-ACYL-SN-GLYCEROL-3-PHOSPHATE ACYLTRANSFERASE"/>
    <property type="match status" value="1"/>
</dbReference>
<name>A0A8D5G766_9PROT</name>
<keyword evidence="4" id="KW-0472">Membrane</keyword>
<evidence type="ECO:0000256" key="1">
    <source>
        <dbReference type="ARBA" id="ARBA00005189"/>
    </source>
</evidence>
<keyword evidence="7" id="KW-1185">Reference proteome</keyword>
<dbReference type="RefSeq" id="WP_221764946.1">
    <property type="nucleotide sequence ID" value="NZ_AP024110.1"/>
</dbReference>
<dbReference type="GO" id="GO:0003841">
    <property type="term" value="F:1-acylglycerol-3-phosphate O-acyltransferase activity"/>
    <property type="evidence" value="ECO:0007669"/>
    <property type="project" value="TreeGrafter"/>
</dbReference>
<protein>
    <submittedName>
        <fullName evidence="6">1-acyl-sn-glycerol-3-phosphate acyltransferase</fullName>
    </submittedName>
</protein>
<accession>A0A8D5G766</accession>
<keyword evidence="4" id="KW-0812">Transmembrane</keyword>
<evidence type="ECO:0000313" key="6">
    <source>
        <dbReference type="EMBL" id="BCM24412.1"/>
    </source>
</evidence>
<dbReference type="InterPro" id="IPR002123">
    <property type="entry name" value="Plipid/glycerol_acylTrfase"/>
</dbReference>
<evidence type="ECO:0000256" key="4">
    <source>
        <dbReference type="SAM" id="Phobius"/>
    </source>
</evidence>
<keyword evidence="4" id="KW-1133">Transmembrane helix</keyword>
<dbReference type="Proteomes" id="UP000826722">
    <property type="component" value="Chromosome"/>
</dbReference>
<dbReference type="CDD" id="cd07989">
    <property type="entry name" value="LPLAT_AGPAT-like"/>
    <property type="match status" value="1"/>
</dbReference>
<dbReference type="SUPFAM" id="SSF69593">
    <property type="entry name" value="Glycerol-3-phosphate (1)-acyltransferase"/>
    <property type="match status" value="1"/>
</dbReference>
<comment type="pathway">
    <text evidence="1">Lipid metabolism.</text>
</comment>
<evidence type="ECO:0000256" key="3">
    <source>
        <dbReference type="ARBA" id="ARBA00023315"/>
    </source>
</evidence>
<feature type="transmembrane region" description="Helical" evidence="4">
    <location>
        <begin position="6"/>
        <end position="30"/>
    </location>
</feature>
<evidence type="ECO:0000259" key="5">
    <source>
        <dbReference type="SMART" id="SM00563"/>
    </source>
</evidence>
<dbReference type="Pfam" id="PF01553">
    <property type="entry name" value="Acyltransferase"/>
    <property type="match status" value="1"/>
</dbReference>
<evidence type="ECO:0000313" key="7">
    <source>
        <dbReference type="Proteomes" id="UP000826722"/>
    </source>
</evidence>